<keyword evidence="1" id="KW-0805">Transcription regulation</keyword>
<dbReference type="Pfam" id="PF09339">
    <property type="entry name" value="HTH_IclR"/>
    <property type="match status" value="1"/>
</dbReference>
<dbReference type="InterPro" id="IPR029016">
    <property type="entry name" value="GAF-like_dom_sf"/>
</dbReference>
<dbReference type="InterPro" id="IPR005471">
    <property type="entry name" value="Tscrpt_reg_IclR_N"/>
</dbReference>
<evidence type="ECO:0000256" key="3">
    <source>
        <dbReference type="ARBA" id="ARBA00023163"/>
    </source>
</evidence>
<dbReference type="RefSeq" id="WP_318101898.1">
    <property type="nucleotide sequence ID" value="NZ_CP137573.1"/>
</dbReference>
<dbReference type="PROSITE" id="PS51078">
    <property type="entry name" value="ICLR_ED"/>
    <property type="match status" value="1"/>
</dbReference>
<evidence type="ECO:0000313" key="6">
    <source>
        <dbReference type="EMBL" id="WOX21091.1"/>
    </source>
</evidence>
<feature type="domain" description="HTH iclR-type" evidence="4">
    <location>
        <begin position="14"/>
        <end position="76"/>
    </location>
</feature>
<dbReference type="InterPro" id="IPR014757">
    <property type="entry name" value="Tscrpt_reg_IclR_C"/>
</dbReference>
<evidence type="ECO:0000256" key="2">
    <source>
        <dbReference type="ARBA" id="ARBA00023125"/>
    </source>
</evidence>
<gene>
    <name evidence="6" type="ORF">R2D22_06700</name>
</gene>
<accession>A0ABZ0LNS4</accession>
<dbReference type="Pfam" id="PF01614">
    <property type="entry name" value="IclR_C"/>
    <property type="match status" value="1"/>
</dbReference>
<keyword evidence="2" id="KW-0238">DNA-binding</keyword>
<dbReference type="Gene3D" id="1.10.10.10">
    <property type="entry name" value="Winged helix-like DNA-binding domain superfamily/Winged helix DNA-binding domain"/>
    <property type="match status" value="1"/>
</dbReference>
<dbReference type="InterPro" id="IPR036390">
    <property type="entry name" value="WH_DNA-bd_sf"/>
</dbReference>
<dbReference type="PANTHER" id="PTHR30136:SF24">
    <property type="entry name" value="HTH-TYPE TRANSCRIPTIONAL REPRESSOR ALLR"/>
    <property type="match status" value="1"/>
</dbReference>
<organism evidence="6 7">
    <name type="scientific">Streptomyces solicathayae</name>
    <dbReference type="NCBI Taxonomy" id="3081768"/>
    <lineage>
        <taxon>Bacteria</taxon>
        <taxon>Bacillati</taxon>
        <taxon>Actinomycetota</taxon>
        <taxon>Actinomycetes</taxon>
        <taxon>Kitasatosporales</taxon>
        <taxon>Streptomycetaceae</taxon>
        <taxon>Streptomyces</taxon>
    </lineage>
</organism>
<keyword evidence="3" id="KW-0804">Transcription</keyword>
<dbReference type="SMART" id="SM00346">
    <property type="entry name" value="HTH_ICLR"/>
    <property type="match status" value="1"/>
</dbReference>
<evidence type="ECO:0000259" key="5">
    <source>
        <dbReference type="PROSITE" id="PS51078"/>
    </source>
</evidence>
<dbReference type="EMBL" id="CP137573">
    <property type="protein sequence ID" value="WOX21091.1"/>
    <property type="molecule type" value="Genomic_DNA"/>
</dbReference>
<evidence type="ECO:0000313" key="7">
    <source>
        <dbReference type="Proteomes" id="UP001301731"/>
    </source>
</evidence>
<dbReference type="InterPro" id="IPR036388">
    <property type="entry name" value="WH-like_DNA-bd_sf"/>
</dbReference>
<evidence type="ECO:0000259" key="4">
    <source>
        <dbReference type="PROSITE" id="PS51077"/>
    </source>
</evidence>
<dbReference type="InterPro" id="IPR011991">
    <property type="entry name" value="ArsR-like_HTH"/>
</dbReference>
<dbReference type="PANTHER" id="PTHR30136">
    <property type="entry name" value="HELIX-TURN-HELIX TRANSCRIPTIONAL REGULATOR, ICLR FAMILY"/>
    <property type="match status" value="1"/>
</dbReference>
<dbReference type="PROSITE" id="PS51077">
    <property type="entry name" value="HTH_ICLR"/>
    <property type="match status" value="1"/>
</dbReference>
<keyword evidence="7" id="KW-1185">Reference proteome</keyword>
<dbReference type="Proteomes" id="UP001301731">
    <property type="component" value="Chromosome"/>
</dbReference>
<dbReference type="Gene3D" id="3.30.450.40">
    <property type="match status" value="1"/>
</dbReference>
<dbReference type="SUPFAM" id="SSF55781">
    <property type="entry name" value="GAF domain-like"/>
    <property type="match status" value="1"/>
</dbReference>
<feature type="domain" description="IclR-ED" evidence="5">
    <location>
        <begin position="77"/>
        <end position="252"/>
    </location>
</feature>
<protein>
    <submittedName>
        <fullName evidence="6">IclR family transcriptional regulator</fullName>
    </submittedName>
</protein>
<sequence>MTTEAGTVRPPAGAQAVRRALDVLHCFHDNGPDLSASEIARRLGLSTSTAHRLARTLLGAGFLEQDARTARYRLGPAITELGRLSYHQRGLHMAAPELSDLAERTGATADLALRSGPHVVIVAGGSVTPKVGLRRPLHSTALGKVLLAWPRAGEGGPRSLPPLYAFTERTIVEPPALTAELERVRERGYALNDGESAHGVRTVAVPVLERAGHARFALAVRGTPEQITDERLDWYLAQARATARALEVLLLPPAERRNPEDPTGR</sequence>
<dbReference type="SUPFAM" id="SSF46785">
    <property type="entry name" value="Winged helix' DNA-binding domain"/>
    <property type="match status" value="1"/>
</dbReference>
<proteinExistence type="predicted"/>
<dbReference type="InterPro" id="IPR050707">
    <property type="entry name" value="HTH_MetabolicPath_Reg"/>
</dbReference>
<dbReference type="CDD" id="cd00090">
    <property type="entry name" value="HTH_ARSR"/>
    <property type="match status" value="1"/>
</dbReference>
<name>A0ABZ0LNS4_9ACTN</name>
<evidence type="ECO:0000256" key="1">
    <source>
        <dbReference type="ARBA" id="ARBA00023015"/>
    </source>
</evidence>
<reference evidence="6 7" key="1">
    <citation type="submission" date="2023-10" db="EMBL/GenBank/DDBJ databases">
        <title>The genome sequence of Streptomyces sp. HUAS YS2.</title>
        <authorList>
            <person name="Mo P."/>
        </authorList>
    </citation>
    <scope>NUCLEOTIDE SEQUENCE [LARGE SCALE GENOMIC DNA]</scope>
    <source>
        <strain evidence="6 7">HUAS YS2</strain>
    </source>
</reference>